<feature type="transmembrane region" description="Helical" evidence="1">
    <location>
        <begin position="46"/>
        <end position="68"/>
    </location>
</feature>
<sequence>MTVLLRDRAARHDEASAAVLLRTAAGVELLSLLVLLANLATVHVSWVATLLGPLHGCAYLVVIGATVAETGRTRPRLLALVPGVGGVLARRALTSPART</sequence>
<keyword evidence="1" id="KW-0472">Membrane</keyword>
<keyword evidence="1" id="KW-1133">Transmembrane helix</keyword>
<protein>
    <submittedName>
        <fullName evidence="2">Uncharacterized protein</fullName>
    </submittedName>
</protein>
<gene>
    <name evidence="2" type="ORF">C8E87_7042</name>
</gene>
<evidence type="ECO:0000313" key="2">
    <source>
        <dbReference type="EMBL" id="TDO31616.1"/>
    </source>
</evidence>
<reference evidence="2 3" key="1">
    <citation type="submission" date="2019-03" db="EMBL/GenBank/DDBJ databases">
        <title>Sequencing the genomes of 1000 actinobacteria strains.</title>
        <authorList>
            <person name="Klenk H.-P."/>
        </authorList>
    </citation>
    <scope>NUCLEOTIDE SEQUENCE [LARGE SCALE GENOMIC DNA]</scope>
    <source>
        <strain evidence="2 3">DSM 43805</strain>
    </source>
</reference>
<keyword evidence="1" id="KW-0812">Transmembrane</keyword>
<organism evidence="2 3">
    <name type="scientific">Paractinoplanes brasiliensis</name>
    <dbReference type="NCBI Taxonomy" id="52695"/>
    <lineage>
        <taxon>Bacteria</taxon>
        <taxon>Bacillati</taxon>
        <taxon>Actinomycetota</taxon>
        <taxon>Actinomycetes</taxon>
        <taxon>Micromonosporales</taxon>
        <taxon>Micromonosporaceae</taxon>
        <taxon>Paractinoplanes</taxon>
    </lineage>
</organism>
<evidence type="ECO:0000256" key="1">
    <source>
        <dbReference type="SAM" id="Phobius"/>
    </source>
</evidence>
<dbReference type="AlphaFoldDB" id="A0A4R6JAY2"/>
<accession>A0A4R6JAY2</accession>
<proteinExistence type="predicted"/>
<dbReference type="Proteomes" id="UP000294901">
    <property type="component" value="Unassembled WGS sequence"/>
</dbReference>
<dbReference type="EMBL" id="SNWR01000002">
    <property type="protein sequence ID" value="TDO31616.1"/>
    <property type="molecule type" value="Genomic_DNA"/>
</dbReference>
<evidence type="ECO:0000313" key="3">
    <source>
        <dbReference type="Proteomes" id="UP000294901"/>
    </source>
</evidence>
<comment type="caution">
    <text evidence="2">The sequence shown here is derived from an EMBL/GenBank/DDBJ whole genome shotgun (WGS) entry which is preliminary data.</text>
</comment>
<dbReference type="RefSeq" id="WP_133877694.1">
    <property type="nucleotide sequence ID" value="NZ_BOMD01000076.1"/>
</dbReference>
<keyword evidence="3" id="KW-1185">Reference proteome</keyword>
<name>A0A4R6JAY2_9ACTN</name>
<feature type="transmembrane region" description="Helical" evidence="1">
    <location>
        <begin position="20"/>
        <end position="40"/>
    </location>
</feature>